<organism evidence="1 2">
    <name type="scientific">Fusarium oxysporum</name>
    <name type="common">Fusarium vascular wilt</name>
    <dbReference type="NCBI Taxonomy" id="5507"/>
    <lineage>
        <taxon>Eukaryota</taxon>
        <taxon>Fungi</taxon>
        <taxon>Dikarya</taxon>
        <taxon>Ascomycota</taxon>
        <taxon>Pezizomycotina</taxon>
        <taxon>Sordariomycetes</taxon>
        <taxon>Hypocreomycetidae</taxon>
        <taxon>Hypocreales</taxon>
        <taxon>Nectriaceae</taxon>
        <taxon>Fusarium</taxon>
        <taxon>Fusarium oxysporum species complex</taxon>
    </lineage>
</organism>
<accession>A0A2H3SPY9</accession>
<protein>
    <submittedName>
        <fullName evidence="1">Uncharacterized protein</fullName>
    </submittedName>
</protein>
<evidence type="ECO:0000313" key="1">
    <source>
        <dbReference type="EMBL" id="SCO78517.1"/>
    </source>
</evidence>
<dbReference type="VEuPathDB" id="FungiDB:HZS61_003379"/>
<name>A0A2H3SPY9_FUSOX</name>
<dbReference type="OrthoDB" id="5089298at2759"/>
<sequence length="66" mass="7685">MHSLTDSAPVNKVNFIRAYAKAREAAIRKEIILSGWRFTGNWPINRHKALTHPEIQPDKETLLERF</sequence>
<dbReference type="AlphaFoldDB" id="A0A2H3SPY9"/>
<proteinExistence type="predicted"/>
<gene>
    <name evidence="1" type="ORF">FRV6_02730</name>
</gene>
<dbReference type="EMBL" id="FMJY01000002">
    <property type="protein sequence ID" value="SCO78517.1"/>
    <property type="molecule type" value="Genomic_DNA"/>
</dbReference>
<dbReference type="Proteomes" id="UP000219369">
    <property type="component" value="Unassembled WGS sequence"/>
</dbReference>
<reference evidence="2" key="1">
    <citation type="submission" date="2016-09" db="EMBL/GenBank/DDBJ databases">
        <authorList>
            <person name="Guldener U."/>
        </authorList>
    </citation>
    <scope>NUCLEOTIDE SEQUENCE [LARGE SCALE GENOMIC DNA]</scope>
    <source>
        <strain evidence="2">V64-1</strain>
    </source>
</reference>
<evidence type="ECO:0000313" key="2">
    <source>
        <dbReference type="Proteomes" id="UP000219369"/>
    </source>
</evidence>